<dbReference type="Proteomes" id="UP000777438">
    <property type="component" value="Unassembled WGS sequence"/>
</dbReference>
<feature type="chain" id="PRO_5040229920" description="Beta-defensin" evidence="1">
    <location>
        <begin position="16"/>
        <end position="71"/>
    </location>
</feature>
<gene>
    <name evidence="2" type="ORF">B0T10DRAFT_167677</name>
</gene>
<evidence type="ECO:0000313" key="3">
    <source>
        <dbReference type="Proteomes" id="UP000777438"/>
    </source>
</evidence>
<comment type="caution">
    <text evidence="2">The sequence shown here is derived from an EMBL/GenBank/DDBJ whole genome shotgun (WGS) entry which is preliminary data.</text>
</comment>
<protein>
    <recommendedName>
        <fullName evidence="4">Beta-defensin</fullName>
    </recommendedName>
</protein>
<evidence type="ECO:0008006" key="4">
    <source>
        <dbReference type="Google" id="ProtNLM"/>
    </source>
</evidence>
<dbReference type="EMBL" id="JAGPYM010000003">
    <property type="protein sequence ID" value="KAH6896896.1"/>
    <property type="molecule type" value="Genomic_DNA"/>
</dbReference>
<dbReference type="AlphaFoldDB" id="A0A9P8WE90"/>
<keyword evidence="1" id="KW-0732">Signal</keyword>
<proteinExistence type="predicted"/>
<sequence length="71" mass="7675">MADLQMNCFFGVVSSLLLSLPLVPDTGWRRASHWKEGKCATCLGTRSRPRCGAVPSSSGLCCTLNPCFKLV</sequence>
<organism evidence="2 3">
    <name type="scientific">Thelonectria olida</name>
    <dbReference type="NCBI Taxonomy" id="1576542"/>
    <lineage>
        <taxon>Eukaryota</taxon>
        <taxon>Fungi</taxon>
        <taxon>Dikarya</taxon>
        <taxon>Ascomycota</taxon>
        <taxon>Pezizomycotina</taxon>
        <taxon>Sordariomycetes</taxon>
        <taxon>Hypocreomycetidae</taxon>
        <taxon>Hypocreales</taxon>
        <taxon>Nectriaceae</taxon>
        <taxon>Thelonectria</taxon>
    </lineage>
</organism>
<reference evidence="2 3" key="1">
    <citation type="journal article" date="2021" name="Nat. Commun.">
        <title>Genetic determinants of endophytism in the Arabidopsis root mycobiome.</title>
        <authorList>
            <person name="Mesny F."/>
            <person name="Miyauchi S."/>
            <person name="Thiergart T."/>
            <person name="Pickel B."/>
            <person name="Atanasova L."/>
            <person name="Karlsson M."/>
            <person name="Huettel B."/>
            <person name="Barry K.W."/>
            <person name="Haridas S."/>
            <person name="Chen C."/>
            <person name="Bauer D."/>
            <person name="Andreopoulos W."/>
            <person name="Pangilinan J."/>
            <person name="LaButti K."/>
            <person name="Riley R."/>
            <person name="Lipzen A."/>
            <person name="Clum A."/>
            <person name="Drula E."/>
            <person name="Henrissat B."/>
            <person name="Kohler A."/>
            <person name="Grigoriev I.V."/>
            <person name="Martin F.M."/>
            <person name="Hacquard S."/>
        </authorList>
    </citation>
    <scope>NUCLEOTIDE SEQUENCE [LARGE SCALE GENOMIC DNA]</scope>
    <source>
        <strain evidence="2 3">MPI-CAGE-CH-0241</strain>
    </source>
</reference>
<name>A0A9P8WE90_9HYPO</name>
<evidence type="ECO:0000256" key="1">
    <source>
        <dbReference type="SAM" id="SignalP"/>
    </source>
</evidence>
<evidence type="ECO:0000313" key="2">
    <source>
        <dbReference type="EMBL" id="KAH6896896.1"/>
    </source>
</evidence>
<keyword evidence="3" id="KW-1185">Reference proteome</keyword>
<feature type="signal peptide" evidence="1">
    <location>
        <begin position="1"/>
        <end position="15"/>
    </location>
</feature>
<accession>A0A9P8WE90</accession>